<dbReference type="Gene3D" id="3.40.50.1820">
    <property type="entry name" value="alpha/beta hydrolase"/>
    <property type="match status" value="1"/>
</dbReference>
<comment type="caution">
    <text evidence="9">The sequence shown here is derived from an EMBL/GenBank/DDBJ whole genome shotgun (WGS) entry which is preliminary data.</text>
</comment>
<dbReference type="InterPro" id="IPR000952">
    <property type="entry name" value="AB_hydrolase_4_CS"/>
</dbReference>
<dbReference type="SUPFAM" id="SSF53474">
    <property type="entry name" value="alpha/beta-Hydrolases"/>
    <property type="match status" value="1"/>
</dbReference>
<dbReference type="GO" id="GO:0034338">
    <property type="term" value="F:short-chain carboxylesterase activity"/>
    <property type="evidence" value="ECO:0007669"/>
    <property type="project" value="TreeGrafter"/>
</dbReference>
<evidence type="ECO:0000313" key="10">
    <source>
        <dbReference type="Proteomes" id="UP000019184"/>
    </source>
</evidence>
<feature type="transmembrane region" description="Helical" evidence="7">
    <location>
        <begin position="308"/>
        <end position="334"/>
    </location>
</feature>
<evidence type="ECO:0000256" key="4">
    <source>
        <dbReference type="ARBA" id="ARBA00022692"/>
    </source>
</evidence>
<dbReference type="Proteomes" id="UP000019184">
    <property type="component" value="Unassembled WGS sequence"/>
</dbReference>
<evidence type="ECO:0000313" key="9">
    <source>
        <dbReference type="EMBL" id="CDH43544.1"/>
    </source>
</evidence>
<dbReference type="NCBIfam" id="NF008218">
    <property type="entry name" value="PRK10985.1"/>
    <property type="match status" value="1"/>
</dbReference>
<dbReference type="InterPro" id="IPR029058">
    <property type="entry name" value="AB_hydrolase_fold"/>
</dbReference>
<keyword evidence="6 7" id="KW-0472">Membrane</keyword>
<feature type="transmembrane region" description="Helical" evidence="7">
    <location>
        <begin position="149"/>
        <end position="172"/>
    </location>
</feature>
<feature type="transmembrane region" description="Helical" evidence="7">
    <location>
        <begin position="270"/>
        <end position="288"/>
    </location>
</feature>
<comment type="similarity">
    <text evidence="3">Belongs to the AB hydrolase superfamily. AB hydrolase 4 family.</text>
</comment>
<evidence type="ECO:0000256" key="5">
    <source>
        <dbReference type="ARBA" id="ARBA00022989"/>
    </source>
</evidence>
<feature type="domain" description="AB hydrolase-1" evidence="8">
    <location>
        <begin position="420"/>
        <end position="658"/>
    </location>
</feature>
<accession>A0A7U7G8H8</accession>
<evidence type="ECO:0000256" key="6">
    <source>
        <dbReference type="ARBA" id="ARBA00023136"/>
    </source>
</evidence>
<dbReference type="Pfam" id="PF00561">
    <property type="entry name" value="Abhydrolase_1"/>
    <property type="match status" value="1"/>
</dbReference>
<sequence>MSVSYGEKPLTSNRTFSAPARALLVAGAFALVVTVLESAAPILVPILLAVFIAIVVTPILRWMRRRGIPKWAALMVIILILLDVGSLLALVTTGAVEGFRDSLPTYQERFITLSDQFGGWLEGVGASGSREAIPDLLDPNKLAHGVRLFLSNASSIFAMGFLVLLTTIFILLETPTIPAKLRAAFHLTEVGDARLKRLLETINRYMQIKTLTSLGTAFCVWLLLRFFGIDFAILWVVLAFFLNFVPVVGNIVMMIPPVLLALVQIDLQTALLVAVGYLVINTAIGNVLEPRIMGKGLGVSTLAIFISLLFWGWLFGTVGMFLAVPLTAAAVIALDANPHTRPLAILLGPEIAEEAVAVPDAGSASPSDFQPAWWLPSPHAQTLWPALCRRRPRLPLRRERLELPDGDFLDLDWTGGEQGPLVLILHGLEGSSTSHYVLGLLAAITGHGWRGVVMHFRGCGNQPNRLARGYCAGDTRDIAHIVDWLRQREPATPLAIIGYSLGGNALLKWLGEVGAATPVCAAAAVSVPFVLDLTARRLGKGFSRLYQFHLLRELKRSYRDKFHWRSDGPVTLAGLAAIQDFYAFDDRITAPLHGYAGVHDYYTRASCRPYLKHIRVPTIILHALDDPFMYPEAVPETGELAPSVQLELSQNGGHVGFVSGRWPWQAEYWLEQRILAFLETQWVAQIPATASAEPAVPAALTN</sequence>
<keyword evidence="10" id="KW-1185">Reference proteome</keyword>
<dbReference type="InterPro" id="IPR002549">
    <property type="entry name" value="AI-2E-like"/>
</dbReference>
<dbReference type="Pfam" id="PF01594">
    <property type="entry name" value="AI-2E_transport"/>
    <property type="match status" value="1"/>
</dbReference>
<feature type="transmembrane region" description="Helical" evidence="7">
    <location>
        <begin position="20"/>
        <end position="36"/>
    </location>
</feature>
<dbReference type="InterPro" id="IPR000073">
    <property type="entry name" value="AB_hydrolase_1"/>
</dbReference>
<dbReference type="GO" id="GO:0016020">
    <property type="term" value="C:membrane"/>
    <property type="evidence" value="ECO:0007669"/>
    <property type="project" value="UniProtKB-SubCell"/>
</dbReference>
<dbReference type="PANTHER" id="PTHR10794">
    <property type="entry name" value="ABHYDROLASE DOMAIN-CONTAINING PROTEIN"/>
    <property type="match status" value="1"/>
</dbReference>
<feature type="transmembrane region" description="Helical" evidence="7">
    <location>
        <begin position="244"/>
        <end position="263"/>
    </location>
</feature>
<comment type="subcellular location">
    <subcellularLocation>
        <location evidence="1">Membrane</location>
        <topology evidence="1">Multi-pass membrane protein</topology>
    </subcellularLocation>
</comment>
<dbReference type="AlphaFoldDB" id="A0A7U7G8H8"/>
<protein>
    <recommendedName>
        <fullName evidence="8">AB hydrolase-1 domain-containing protein</fullName>
    </recommendedName>
</protein>
<dbReference type="GO" id="GO:0047372">
    <property type="term" value="F:monoacylglycerol lipase activity"/>
    <property type="evidence" value="ECO:0007669"/>
    <property type="project" value="TreeGrafter"/>
</dbReference>
<keyword evidence="5 7" id="KW-1133">Transmembrane helix</keyword>
<feature type="transmembrane region" description="Helical" evidence="7">
    <location>
        <begin position="72"/>
        <end position="96"/>
    </location>
</feature>
<gene>
    <name evidence="9" type="ORF">BN874_1230054</name>
</gene>
<evidence type="ECO:0000256" key="1">
    <source>
        <dbReference type="ARBA" id="ARBA00004141"/>
    </source>
</evidence>
<dbReference type="PANTHER" id="PTHR10794:SF94">
    <property type="entry name" value="ESTERASE YHET-RELATED"/>
    <property type="match status" value="1"/>
</dbReference>
<comment type="similarity">
    <text evidence="2">Belongs to the autoinducer-2 exporter (AI-2E) (TC 2.A.86) family.</text>
</comment>
<proteinExistence type="inferred from homology"/>
<keyword evidence="4 7" id="KW-0812">Transmembrane</keyword>
<evidence type="ECO:0000259" key="8">
    <source>
        <dbReference type="Pfam" id="PF00561"/>
    </source>
</evidence>
<name>A0A7U7G8H8_9GAMM</name>
<feature type="transmembrane region" description="Helical" evidence="7">
    <location>
        <begin position="42"/>
        <end position="60"/>
    </location>
</feature>
<evidence type="ECO:0000256" key="2">
    <source>
        <dbReference type="ARBA" id="ARBA00009773"/>
    </source>
</evidence>
<organism evidence="9 10">
    <name type="scientific">Candidatus Contendobacter odensis Run_B_J11</name>
    <dbReference type="NCBI Taxonomy" id="1400861"/>
    <lineage>
        <taxon>Bacteria</taxon>
        <taxon>Pseudomonadati</taxon>
        <taxon>Pseudomonadota</taxon>
        <taxon>Gammaproteobacteria</taxon>
        <taxon>Candidatus Competibacteraceae</taxon>
        <taxon>Candidatus Contendibacter</taxon>
    </lineage>
</organism>
<evidence type="ECO:0000256" key="3">
    <source>
        <dbReference type="ARBA" id="ARBA00010884"/>
    </source>
</evidence>
<evidence type="ECO:0000256" key="7">
    <source>
        <dbReference type="SAM" id="Phobius"/>
    </source>
</evidence>
<dbReference type="PROSITE" id="PS01133">
    <property type="entry name" value="UPF0017"/>
    <property type="match status" value="1"/>
</dbReference>
<dbReference type="EMBL" id="CBTK010000028">
    <property type="protein sequence ID" value="CDH43544.1"/>
    <property type="molecule type" value="Genomic_DNA"/>
</dbReference>
<reference evidence="9 10" key="1">
    <citation type="journal article" date="2014" name="ISME J.">
        <title>Candidatus Competibacter-lineage genomes retrieved from metagenomes reveal functional metabolic diversity.</title>
        <authorList>
            <person name="McIlroy S.J."/>
            <person name="Albertsen M."/>
            <person name="Andresen E.K."/>
            <person name="Saunders A.M."/>
            <person name="Kristiansen R."/>
            <person name="Stokholm-Bjerregaard M."/>
            <person name="Nielsen K.L."/>
            <person name="Nielsen P.H."/>
        </authorList>
    </citation>
    <scope>NUCLEOTIDE SEQUENCE [LARGE SCALE GENOMIC DNA]</scope>
    <source>
        <strain evidence="9 10">Run_B_J11</strain>
    </source>
</reference>
<dbReference type="InterPro" id="IPR050960">
    <property type="entry name" value="AB_hydrolase_4_sf"/>
</dbReference>